<reference evidence="1" key="1">
    <citation type="submission" date="2021-01" db="EMBL/GenBank/DDBJ databases">
        <authorList>
            <consortium name="Genoscope - CEA"/>
            <person name="William W."/>
        </authorList>
    </citation>
    <scope>NUCLEOTIDE SEQUENCE</scope>
</reference>
<comment type="caution">
    <text evidence="1">The sequence shown here is derived from an EMBL/GenBank/DDBJ whole genome shotgun (WGS) entry which is preliminary data.</text>
</comment>
<dbReference type="AlphaFoldDB" id="A0A8S1MEK1"/>
<proteinExistence type="predicted"/>
<keyword evidence="2" id="KW-1185">Reference proteome</keyword>
<dbReference type="EMBL" id="CAJJDM010000051">
    <property type="protein sequence ID" value="CAD8073744.1"/>
    <property type="molecule type" value="Genomic_DNA"/>
</dbReference>
<protein>
    <submittedName>
        <fullName evidence="1">Uncharacterized protein</fullName>
    </submittedName>
</protein>
<dbReference type="OMA" id="IRMRTQI"/>
<evidence type="ECO:0000313" key="2">
    <source>
        <dbReference type="Proteomes" id="UP000688137"/>
    </source>
</evidence>
<dbReference type="Proteomes" id="UP000688137">
    <property type="component" value="Unassembled WGS sequence"/>
</dbReference>
<gene>
    <name evidence="1" type="ORF">PPRIM_AZ9-3.1.T0510219</name>
</gene>
<evidence type="ECO:0000313" key="1">
    <source>
        <dbReference type="EMBL" id="CAD8073744.1"/>
    </source>
</evidence>
<sequence length="303" mass="35393">MQILENSDAIVSDDDSLELDCRIIVPKFKKEEYDTFQTETSTSVMARVKQIRSNSQEFRFMQSNQVTPQGSLNSTQKLIQCTLLNLDQESNKLKVNQHLLPQYEYRNTLEMIRKDNIPQSPAGSVERVNNPQIPNIQEQNLIRMLTQQIQPFQKQPIIRQNKRQLTQTFKSCPLEASPIKITRFSQRQIYVTQLVNTNQQPLQEKLSLVQLENKEKFCKLSLSLFRSKTSTIKYTKQNIQLKGILKSKLCNSEDGKRRKNSYQESQNLIKKVTFIQNKQPKNVSINNKKKEAALYQQQLIRIQ</sequence>
<accession>A0A8S1MEK1</accession>
<organism evidence="1 2">
    <name type="scientific">Paramecium primaurelia</name>
    <dbReference type="NCBI Taxonomy" id="5886"/>
    <lineage>
        <taxon>Eukaryota</taxon>
        <taxon>Sar</taxon>
        <taxon>Alveolata</taxon>
        <taxon>Ciliophora</taxon>
        <taxon>Intramacronucleata</taxon>
        <taxon>Oligohymenophorea</taxon>
        <taxon>Peniculida</taxon>
        <taxon>Parameciidae</taxon>
        <taxon>Paramecium</taxon>
    </lineage>
</organism>
<name>A0A8S1MEK1_PARPR</name>